<dbReference type="PROSITE" id="PS52034">
    <property type="entry name" value="PEPTIDASE_M32"/>
    <property type="match status" value="1"/>
</dbReference>
<reference evidence="2" key="1">
    <citation type="journal article" date="2019" name="Int. J. Syst. Evol. Microbiol.">
        <title>The Global Catalogue of Microorganisms (GCM) 10K type strain sequencing project: providing services to taxonomists for standard genome sequencing and annotation.</title>
        <authorList>
            <consortium name="The Broad Institute Genomics Platform"/>
            <consortium name="The Broad Institute Genome Sequencing Center for Infectious Disease"/>
            <person name="Wu L."/>
            <person name="Ma J."/>
        </authorList>
    </citation>
    <scope>NUCLEOTIDE SEQUENCE [LARGE SCALE GENOMIC DNA]</scope>
    <source>
        <strain evidence="2">CGMCC 1.15772</strain>
    </source>
</reference>
<evidence type="ECO:0000313" key="1">
    <source>
        <dbReference type="EMBL" id="MFC6591716.1"/>
    </source>
</evidence>
<proteinExistence type="predicted"/>
<name>A0ABW1YBP1_9DEIO</name>
<sequence length="80" mass="9080">MGNVLSAQFYAAAEAALPGLEADIARRDFSRLHGWLREHVYAPGSLYTPDELIRRATGQDFSATPYLDYLRRKYQALYLA</sequence>
<dbReference type="PANTHER" id="PTHR34217:SF1">
    <property type="entry name" value="CARBOXYPEPTIDASE 1"/>
    <property type="match status" value="1"/>
</dbReference>
<organism evidence="1 2">
    <name type="scientific">Deinococcus lacus</name>
    <dbReference type="NCBI Taxonomy" id="392561"/>
    <lineage>
        <taxon>Bacteria</taxon>
        <taxon>Thermotogati</taxon>
        <taxon>Deinococcota</taxon>
        <taxon>Deinococci</taxon>
        <taxon>Deinococcales</taxon>
        <taxon>Deinococcaceae</taxon>
        <taxon>Deinococcus</taxon>
    </lineage>
</organism>
<dbReference type="EMBL" id="JBHSWD010000001">
    <property type="protein sequence ID" value="MFC6591716.1"/>
    <property type="molecule type" value="Genomic_DNA"/>
</dbReference>
<dbReference type="Gene3D" id="1.10.1370.30">
    <property type="match status" value="1"/>
</dbReference>
<comment type="caution">
    <text evidence="1">The sequence shown here is derived from an EMBL/GenBank/DDBJ whole genome shotgun (WGS) entry which is preliminary data.</text>
</comment>
<keyword evidence="2" id="KW-1185">Reference proteome</keyword>
<evidence type="ECO:0000313" key="2">
    <source>
        <dbReference type="Proteomes" id="UP001596297"/>
    </source>
</evidence>
<protein>
    <submittedName>
        <fullName evidence="1">Uncharacterized protein</fullName>
    </submittedName>
</protein>
<dbReference type="PANTHER" id="PTHR34217">
    <property type="entry name" value="METAL-DEPENDENT CARBOXYPEPTIDASE"/>
    <property type="match status" value="1"/>
</dbReference>
<dbReference type="SUPFAM" id="SSF55486">
    <property type="entry name" value="Metalloproteases ('zincins'), catalytic domain"/>
    <property type="match status" value="1"/>
</dbReference>
<dbReference type="InterPro" id="IPR001333">
    <property type="entry name" value="Peptidase_M32_Taq"/>
</dbReference>
<gene>
    <name evidence="1" type="ORF">ACFP81_06615</name>
</gene>
<dbReference type="Pfam" id="PF02074">
    <property type="entry name" value="Peptidase_M32"/>
    <property type="match status" value="1"/>
</dbReference>
<dbReference type="RefSeq" id="WP_380082723.1">
    <property type="nucleotide sequence ID" value="NZ_JBHSWD010000001.1"/>
</dbReference>
<dbReference type="Proteomes" id="UP001596297">
    <property type="component" value="Unassembled WGS sequence"/>
</dbReference>
<accession>A0ABW1YBP1</accession>